<feature type="binding site" evidence="7">
    <location>
        <position position="402"/>
    </location>
    <ligand>
        <name>Na(+)</name>
        <dbReference type="ChEBI" id="CHEBI:29101"/>
        <label>1</label>
    </ligand>
</feature>
<proteinExistence type="predicted"/>
<dbReference type="GO" id="GO:0005283">
    <property type="term" value="F:amino acid:sodium symporter activity"/>
    <property type="evidence" value="ECO:0007669"/>
    <property type="project" value="TreeGrafter"/>
</dbReference>
<dbReference type="EMBL" id="CAJFCW020000002">
    <property type="protein sequence ID" value="CAG9097134.1"/>
    <property type="molecule type" value="Genomic_DNA"/>
</dbReference>
<comment type="subcellular location">
    <subcellularLocation>
        <location evidence="1">Membrane</location>
        <topology evidence="1">Multi-pass membrane protein</topology>
    </subcellularLocation>
</comment>
<evidence type="ECO:0000256" key="3">
    <source>
        <dbReference type="ARBA" id="ARBA00022692"/>
    </source>
</evidence>
<organism evidence="10 11">
    <name type="scientific">Bursaphelenchus okinawaensis</name>
    <dbReference type="NCBI Taxonomy" id="465554"/>
    <lineage>
        <taxon>Eukaryota</taxon>
        <taxon>Metazoa</taxon>
        <taxon>Ecdysozoa</taxon>
        <taxon>Nematoda</taxon>
        <taxon>Chromadorea</taxon>
        <taxon>Rhabditida</taxon>
        <taxon>Tylenchina</taxon>
        <taxon>Tylenchomorpha</taxon>
        <taxon>Aphelenchoidea</taxon>
        <taxon>Aphelenchoididae</taxon>
        <taxon>Bursaphelenchus</taxon>
    </lineage>
</organism>
<evidence type="ECO:0000256" key="2">
    <source>
        <dbReference type="ARBA" id="ARBA00022448"/>
    </source>
</evidence>
<dbReference type="GO" id="GO:0005886">
    <property type="term" value="C:plasma membrane"/>
    <property type="evidence" value="ECO:0007669"/>
    <property type="project" value="TreeGrafter"/>
</dbReference>
<dbReference type="GO" id="GO:0089718">
    <property type="term" value="P:amino acid import across plasma membrane"/>
    <property type="evidence" value="ECO:0007669"/>
    <property type="project" value="TreeGrafter"/>
</dbReference>
<dbReference type="GO" id="GO:0046872">
    <property type="term" value="F:metal ion binding"/>
    <property type="evidence" value="ECO:0007669"/>
    <property type="project" value="UniProtKB-KW"/>
</dbReference>
<dbReference type="InterPro" id="IPR037272">
    <property type="entry name" value="SNS_sf"/>
</dbReference>
<feature type="transmembrane region" description="Helical" evidence="9">
    <location>
        <begin position="364"/>
        <end position="384"/>
    </location>
</feature>
<keyword evidence="7" id="KW-0479">Metal-binding</keyword>
<dbReference type="AlphaFoldDB" id="A0A811KBF8"/>
<feature type="transmembrane region" description="Helical" evidence="9">
    <location>
        <begin position="89"/>
        <end position="108"/>
    </location>
</feature>
<dbReference type="EMBL" id="CAJFDH010000002">
    <property type="protein sequence ID" value="CAD5212658.1"/>
    <property type="molecule type" value="Genomic_DNA"/>
</dbReference>
<feature type="transmembrane region" description="Helical" evidence="9">
    <location>
        <begin position="114"/>
        <end position="135"/>
    </location>
</feature>
<sequence length="699" mass="79840">MKKDEKPKGKADFRKNKLIDKVVPPKAAKVQSVDESHLNENFENLNEPDLVDSPRSESPELGNEEVLSLIYNTQDAPAHFILESDWQRFGIIFASTFGFTWVFKIPLLCIKYGALSFFSFYALVLTFVAIPMAYIQLSLGQYSSLPPLQLFTRRTPLYKGLGVLLTVVRVAVIYVVFDDFMVQDLINSVFVLLRTHSNGETWADCRLPTNFLNCYDRLIICKDRYSNYNSSVFYQYLGECREVFIEGKLNPNYTYEQAVIIMTYGHAALRETPIETNLHQALDSYPNLIIVTSVLFSMMFMLFFGVHGVNKLGLVCLISAIVTVCALPLNAINKVANHGIDGIIQYGWFDFDAFTNPDFYVETFTAVVISTGVVDGTMILVGSFSKFNNNIKKDLVFVWISNITIFVLVFLAIVPTFYAFIKTKYPEDFIFTNLYSYRGIIRTTSDWDFHFQMLDMNGSDPVSTLVSALLSLGLAIMQICPQIMTCELIIQTVMNSSRHFVHVDIDTMVVFFYCSYITWAYIVAIMRDWTRGNGDVQGFTSVMVIQCIVPAIMLIQSICFIRPYSEGRLLTNIYTMRRSRKASILDKLMPFNRYYGFMWKHVLPVVCTIFFILAQGVLLNNHIISETSGVRNARLALYILTIVLLILIIPVFAMSDVRLAKQLGQNIGTLWEPSPRWGPLYHPDRRKAEFDERANRVRS</sequence>
<feature type="transmembrane region" description="Helical" evidence="9">
    <location>
        <begin position="312"/>
        <end position="332"/>
    </location>
</feature>
<feature type="transmembrane region" description="Helical" evidence="9">
    <location>
        <begin position="285"/>
        <end position="305"/>
    </location>
</feature>
<evidence type="ECO:0000313" key="11">
    <source>
        <dbReference type="Proteomes" id="UP000614601"/>
    </source>
</evidence>
<dbReference type="PANTHER" id="PTHR11616:SF241">
    <property type="entry name" value="SODIUM- AND CHLORIDE-DEPENDENT GLYCINE TRANSPORTER 2"/>
    <property type="match status" value="1"/>
</dbReference>
<feature type="transmembrane region" description="Helical" evidence="9">
    <location>
        <begin position="635"/>
        <end position="653"/>
    </location>
</feature>
<evidence type="ECO:0000256" key="4">
    <source>
        <dbReference type="ARBA" id="ARBA00022847"/>
    </source>
</evidence>
<dbReference type="Pfam" id="PF00209">
    <property type="entry name" value="SNF"/>
    <property type="match status" value="1"/>
</dbReference>
<dbReference type="PANTHER" id="PTHR11616">
    <property type="entry name" value="SODIUM/CHLORIDE DEPENDENT TRANSPORTER"/>
    <property type="match status" value="1"/>
</dbReference>
<keyword evidence="3 9" id="KW-0812">Transmembrane</keyword>
<feature type="region of interest" description="Disordered" evidence="8">
    <location>
        <begin position="26"/>
        <end position="60"/>
    </location>
</feature>
<keyword evidence="2" id="KW-0813">Transport</keyword>
<name>A0A811KBF8_9BILA</name>
<feature type="transmembrane region" description="Helical" evidence="9">
    <location>
        <begin position="156"/>
        <end position="177"/>
    </location>
</feature>
<gene>
    <name evidence="10" type="ORF">BOKJ2_LOCUS4459</name>
</gene>
<dbReference type="PROSITE" id="PS50267">
    <property type="entry name" value="NA_NEUROTRAN_SYMP_3"/>
    <property type="match status" value="1"/>
</dbReference>
<feature type="transmembrane region" description="Helical" evidence="9">
    <location>
        <begin position="462"/>
        <end position="484"/>
    </location>
</feature>
<evidence type="ECO:0000256" key="8">
    <source>
        <dbReference type="SAM" id="MobiDB-lite"/>
    </source>
</evidence>
<feature type="transmembrane region" description="Helical" evidence="9">
    <location>
        <begin position="505"/>
        <end position="526"/>
    </location>
</feature>
<evidence type="ECO:0000256" key="7">
    <source>
        <dbReference type="PIRSR" id="PIRSR600175-1"/>
    </source>
</evidence>
<evidence type="ECO:0000256" key="5">
    <source>
        <dbReference type="ARBA" id="ARBA00022989"/>
    </source>
</evidence>
<protein>
    <submittedName>
        <fullName evidence="10">Uncharacterized protein</fullName>
    </submittedName>
</protein>
<accession>A0A811KBF8</accession>
<comment type="caution">
    <text evidence="10">The sequence shown here is derived from an EMBL/GenBank/DDBJ whole genome shotgun (WGS) entry which is preliminary data.</text>
</comment>
<feature type="transmembrane region" description="Helical" evidence="9">
    <location>
        <begin position="538"/>
        <end position="561"/>
    </location>
</feature>
<evidence type="ECO:0000256" key="1">
    <source>
        <dbReference type="ARBA" id="ARBA00004141"/>
    </source>
</evidence>
<feature type="binding site" evidence="7">
    <location>
        <position position="370"/>
    </location>
    <ligand>
        <name>Na(+)</name>
        <dbReference type="ChEBI" id="CHEBI:29101"/>
        <label>1</label>
    </ligand>
</feature>
<evidence type="ECO:0000256" key="9">
    <source>
        <dbReference type="SAM" id="Phobius"/>
    </source>
</evidence>
<feature type="transmembrane region" description="Helical" evidence="9">
    <location>
        <begin position="602"/>
        <end position="623"/>
    </location>
</feature>
<feature type="transmembrane region" description="Helical" evidence="9">
    <location>
        <begin position="396"/>
        <end position="421"/>
    </location>
</feature>
<dbReference type="SUPFAM" id="SSF161070">
    <property type="entry name" value="SNF-like"/>
    <property type="match status" value="1"/>
</dbReference>
<dbReference type="InterPro" id="IPR000175">
    <property type="entry name" value="Na/ntran_symport"/>
</dbReference>
<dbReference type="Proteomes" id="UP000783686">
    <property type="component" value="Unassembled WGS sequence"/>
</dbReference>
<keyword evidence="7" id="KW-0915">Sodium</keyword>
<keyword evidence="11" id="KW-1185">Reference proteome</keyword>
<reference evidence="10" key="1">
    <citation type="submission" date="2020-09" db="EMBL/GenBank/DDBJ databases">
        <authorList>
            <person name="Kikuchi T."/>
        </authorList>
    </citation>
    <scope>NUCLEOTIDE SEQUENCE</scope>
    <source>
        <strain evidence="10">SH1</strain>
    </source>
</reference>
<dbReference type="OrthoDB" id="5872181at2759"/>
<keyword evidence="6 9" id="KW-0472">Membrane</keyword>
<keyword evidence="4" id="KW-0769">Symport</keyword>
<dbReference type="Proteomes" id="UP000614601">
    <property type="component" value="Unassembled WGS sequence"/>
</dbReference>
<evidence type="ECO:0000256" key="6">
    <source>
        <dbReference type="ARBA" id="ARBA00023136"/>
    </source>
</evidence>
<evidence type="ECO:0000313" key="10">
    <source>
        <dbReference type="EMBL" id="CAD5212658.1"/>
    </source>
</evidence>
<keyword evidence="5 9" id="KW-1133">Transmembrane helix</keyword>